<evidence type="ECO:0000313" key="1">
    <source>
        <dbReference type="EMBL" id="KAI7995606.1"/>
    </source>
</evidence>
<protein>
    <submittedName>
        <fullName evidence="1">Uncharacterized protein</fullName>
    </submittedName>
</protein>
<name>A0ACC0G3C9_9ERIC</name>
<organism evidence="1 2">
    <name type="scientific">Camellia lanceoleosa</name>
    <dbReference type="NCBI Taxonomy" id="1840588"/>
    <lineage>
        <taxon>Eukaryota</taxon>
        <taxon>Viridiplantae</taxon>
        <taxon>Streptophyta</taxon>
        <taxon>Embryophyta</taxon>
        <taxon>Tracheophyta</taxon>
        <taxon>Spermatophyta</taxon>
        <taxon>Magnoliopsida</taxon>
        <taxon>eudicotyledons</taxon>
        <taxon>Gunneridae</taxon>
        <taxon>Pentapetalae</taxon>
        <taxon>asterids</taxon>
        <taxon>Ericales</taxon>
        <taxon>Theaceae</taxon>
        <taxon>Camellia</taxon>
    </lineage>
</organism>
<gene>
    <name evidence="1" type="ORF">LOK49_LG11G02235</name>
</gene>
<comment type="caution">
    <text evidence="1">The sequence shown here is derived from an EMBL/GenBank/DDBJ whole genome shotgun (WGS) entry which is preliminary data.</text>
</comment>
<dbReference type="Proteomes" id="UP001060215">
    <property type="component" value="Chromosome 12"/>
</dbReference>
<reference evidence="1 2" key="1">
    <citation type="journal article" date="2022" name="Plant J.">
        <title>Chromosome-level genome of Camellia lanceoleosa provides a valuable resource for understanding genome evolution and self-incompatibility.</title>
        <authorList>
            <person name="Gong W."/>
            <person name="Xiao S."/>
            <person name="Wang L."/>
            <person name="Liao Z."/>
            <person name="Chang Y."/>
            <person name="Mo W."/>
            <person name="Hu G."/>
            <person name="Li W."/>
            <person name="Zhao G."/>
            <person name="Zhu H."/>
            <person name="Hu X."/>
            <person name="Ji K."/>
            <person name="Xiang X."/>
            <person name="Song Q."/>
            <person name="Yuan D."/>
            <person name="Jin S."/>
            <person name="Zhang L."/>
        </authorList>
    </citation>
    <scope>NUCLEOTIDE SEQUENCE [LARGE SCALE GENOMIC DNA]</scope>
    <source>
        <strain evidence="1">SQ_2022a</strain>
    </source>
</reference>
<proteinExistence type="predicted"/>
<keyword evidence="2" id="KW-1185">Reference proteome</keyword>
<sequence length="162" mass="19003">MSWNNLQKLRYGLDMWAANYPPSIYPSIVFPRILHMLQTEAVVRPKEFTCMSFFNSSSQFAGLRVFLAVRRLSETADQTPPSGQVVIGLDRVIITMKKGGYGCIKIRNLNKLWHHWEREKVEYFTLADLWNSFDEWSAYGAYVPYLFALQIFTSKDYLPWEM</sequence>
<dbReference type="EMBL" id="CM045769">
    <property type="protein sequence ID" value="KAI7995606.1"/>
    <property type="molecule type" value="Genomic_DNA"/>
</dbReference>
<evidence type="ECO:0000313" key="2">
    <source>
        <dbReference type="Proteomes" id="UP001060215"/>
    </source>
</evidence>
<accession>A0ACC0G3C9</accession>